<dbReference type="Pfam" id="PF07648">
    <property type="entry name" value="Kazal_2"/>
    <property type="match status" value="7"/>
</dbReference>
<dbReference type="AlphaFoldDB" id="A0A2K8JMK5"/>
<feature type="domain" description="Kazal-like" evidence="3">
    <location>
        <begin position="32"/>
        <end position="84"/>
    </location>
</feature>
<feature type="signal peptide" evidence="2">
    <location>
        <begin position="1"/>
        <end position="32"/>
    </location>
</feature>
<protein>
    <submittedName>
        <fullName evidence="4">Secreted multidomain Kazal</fullName>
    </submittedName>
</protein>
<dbReference type="PROSITE" id="PS51465">
    <property type="entry name" value="KAZAL_2"/>
    <property type="match status" value="8"/>
</dbReference>
<dbReference type="Gene3D" id="3.30.60.30">
    <property type="match status" value="9"/>
</dbReference>
<sequence>MCRQPGPLQFAASSQSMCFIFIAFLVLGVCHGARDSACPRVCPPGPQEPVCATDGLIYPSVCEMKKKTCGRDVTVAPPEAGLCYRPKGSACEHRCNKDRDPVCGNDGRTYLNRCMLAVESCRIGISISHVGPCNNISAHRENCPVNCDQAPKDGPICGSDGNVYSNTCIMKKLTCGQGVVRTSKKNCQTTRHCRESCWRNAKPTCGSDGIIYSNSCRMKSKNCGKHVFEVPMAYCLSQERTNGQAANICPTNCPPSDNQICGSDGSVYSSECEIDLLNCGSHSKRKVVVIEMDKCKQKLHKCAKIRCADDQGDAVCGSDARTYKSMCHLKIATCLKNVQLAHLGECVELLKPEECPESCDESEVDPTCGSDGNVYRSLCELKRSTCGQKVVPVSLSNCPTTAGCNLTCTDEADYVCGSDNKFYRNQCHMTRDNCGRHIFVVPMKRCLAGFQFKGCSRICPNHYDPICASDNKTYSNPCFLSLENCRSRSMLTKIHHGPCGSPVPETKNYLY</sequence>
<dbReference type="GO" id="GO:0005576">
    <property type="term" value="C:extracellular region"/>
    <property type="evidence" value="ECO:0007669"/>
    <property type="project" value="TreeGrafter"/>
</dbReference>
<feature type="chain" id="PRO_5014603401" evidence="2">
    <location>
        <begin position="33"/>
        <end position="511"/>
    </location>
</feature>
<evidence type="ECO:0000259" key="3">
    <source>
        <dbReference type="PROSITE" id="PS51465"/>
    </source>
</evidence>
<keyword evidence="1" id="KW-1015">Disulfide bond</keyword>
<dbReference type="InterPro" id="IPR050653">
    <property type="entry name" value="Prot_Inhib_GrowthFact_Antg"/>
</dbReference>
<keyword evidence="2" id="KW-0732">Signal</keyword>
<dbReference type="PANTHER" id="PTHR10913:SF79">
    <property type="entry name" value="GH09510P"/>
    <property type="match status" value="1"/>
</dbReference>
<dbReference type="InterPro" id="IPR002350">
    <property type="entry name" value="Kazal_dom"/>
</dbReference>
<feature type="domain" description="Kazal-like" evidence="3">
    <location>
        <begin position="449"/>
        <end position="501"/>
    </location>
</feature>
<accession>A0A2K8JMK5</accession>
<dbReference type="GO" id="GO:0030154">
    <property type="term" value="P:cell differentiation"/>
    <property type="evidence" value="ECO:0007669"/>
    <property type="project" value="TreeGrafter"/>
</dbReference>
<reference evidence="4" key="1">
    <citation type="submission" date="2016-10" db="EMBL/GenBank/DDBJ databases">
        <title>The assassin bug Pristhesancus plagipennis produces two different types of venom.</title>
        <authorList>
            <person name="Walker A.A."/>
            <person name="Herzig V."/>
            <person name="Jin J."/>
            <person name="Fry B.G."/>
            <person name="King G.F."/>
        </authorList>
    </citation>
    <scope>NUCLEOTIDE SEQUENCE</scope>
    <source>
        <tissue evidence="4">Venom/labial glands</tissue>
    </source>
</reference>
<dbReference type="InterPro" id="IPR036058">
    <property type="entry name" value="Kazal_dom_sf"/>
</dbReference>
<evidence type="ECO:0000256" key="1">
    <source>
        <dbReference type="ARBA" id="ARBA00023157"/>
    </source>
</evidence>
<dbReference type="FunFam" id="3.30.60.30:FF:000035">
    <property type="entry name" value="Serine protease inhibitor dipetalogastin"/>
    <property type="match status" value="1"/>
</dbReference>
<proteinExistence type="evidence at transcript level"/>
<organism evidence="4">
    <name type="scientific">Pristhesancus plagipennis</name>
    <name type="common">Common assassin bug</name>
    <dbReference type="NCBI Taxonomy" id="1955184"/>
    <lineage>
        <taxon>Eukaryota</taxon>
        <taxon>Metazoa</taxon>
        <taxon>Ecdysozoa</taxon>
        <taxon>Arthropoda</taxon>
        <taxon>Hexapoda</taxon>
        <taxon>Insecta</taxon>
        <taxon>Pterygota</taxon>
        <taxon>Neoptera</taxon>
        <taxon>Paraneoptera</taxon>
        <taxon>Hemiptera</taxon>
        <taxon>Heteroptera</taxon>
        <taxon>Panheteroptera</taxon>
        <taxon>Cimicomorpha</taxon>
        <taxon>Reduviidae</taxon>
        <taxon>Harpactorinae</taxon>
        <taxon>Harpactorini</taxon>
        <taxon>Pristhesancus</taxon>
    </lineage>
</organism>
<dbReference type="SUPFAM" id="SSF100895">
    <property type="entry name" value="Kazal-type serine protease inhibitors"/>
    <property type="match status" value="9"/>
</dbReference>
<feature type="domain" description="Kazal-like" evidence="3">
    <location>
        <begin position="296"/>
        <end position="348"/>
    </location>
</feature>
<dbReference type="FunFam" id="3.30.60.30:FF:000044">
    <property type="entry name" value="Serine protease inhibitor dipetalogastin"/>
    <property type="match status" value="1"/>
</dbReference>
<feature type="domain" description="Kazal-like" evidence="3">
    <location>
        <begin position="349"/>
        <end position="400"/>
    </location>
</feature>
<feature type="domain" description="Kazal-like" evidence="3">
    <location>
        <begin position="401"/>
        <end position="448"/>
    </location>
</feature>
<evidence type="ECO:0000313" key="4">
    <source>
        <dbReference type="EMBL" id="ATU82904.1"/>
    </source>
</evidence>
<feature type="domain" description="Kazal-like" evidence="3">
    <location>
        <begin position="85"/>
        <end position="135"/>
    </location>
</feature>
<name>A0A2K8JMK5_PRIPG</name>
<dbReference type="CDD" id="cd00104">
    <property type="entry name" value="KAZAL_FS"/>
    <property type="match status" value="3"/>
</dbReference>
<evidence type="ECO:0000256" key="2">
    <source>
        <dbReference type="SAM" id="SignalP"/>
    </source>
</evidence>
<feature type="domain" description="Kazal-like" evidence="3">
    <location>
        <begin position="243"/>
        <end position="295"/>
    </location>
</feature>
<dbReference type="Pfam" id="PF00050">
    <property type="entry name" value="Kazal_1"/>
    <property type="match status" value="2"/>
</dbReference>
<dbReference type="FunFam" id="3.30.60.30:FF:000042">
    <property type="entry name" value="Serine protease inhibitor dipetalogastin"/>
    <property type="match status" value="1"/>
</dbReference>
<dbReference type="EMBL" id="KY031153">
    <property type="protein sequence ID" value="ATU82904.1"/>
    <property type="molecule type" value="mRNA"/>
</dbReference>
<feature type="domain" description="Kazal-like" evidence="3">
    <location>
        <begin position="137"/>
        <end position="189"/>
    </location>
</feature>
<dbReference type="FunFam" id="3.30.60.30:FF:000045">
    <property type="entry name" value="Serine protease inhibitor dipetalogastin"/>
    <property type="match status" value="1"/>
</dbReference>
<dbReference type="SMART" id="SM00280">
    <property type="entry name" value="KAZAL"/>
    <property type="match status" value="9"/>
</dbReference>
<dbReference type="PANTHER" id="PTHR10913">
    <property type="entry name" value="FOLLISTATIN-RELATED"/>
    <property type="match status" value="1"/>
</dbReference>